<keyword evidence="9" id="KW-1185">Reference proteome</keyword>
<sequence>MRINLGLERVAKLLAHLGDPQKKLKVLHVAGTNGKGSVCSYLSSILQQGFRVGQFSSPHLVHITDSITVNSKPIAWNVYRDIRRKLETYNSQYMLHCTEFELLTCTAFKYFYDVHCDWCVIEVGLGGRLDATNIFPGACKFSCGITKIGLDHEAFLGTTLTQIGREKAGILVEGVQSAVVDGTNEECVLNVIEEQCERVGCELTITETNPSVIHTRSWSQICPKSPLNGAYQVENLKVALGMLDDLQQQKLINFTEESIQKGLQQVTWPGRLHKLIFHSPDGRSLPLLLDGAHNGSAALELAKFLRAEYGQQPLTFVIAVTQGKKLNPLLTPLIRTQDRVIVTQFGSVEGMPWIHAMKVEELGEYIATLCEDVRTAQCFKDALSTLAKENRPVIVCGSLYLVGEVLRSQC</sequence>
<dbReference type="GO" id="GO:0006730">
    <property type="term" value="P:one-carbon metabolic process"/>
    <property type="evidence" value="ECO:0007669"/>
    <property type="project" value="UniProtKB-KW"/>
</dbReference>
<evidence type="ECO:0000256" key="1">
    <source>
        <dbReference type="ARBA" id="ARBA00008276"/>
    </source>
</evidence>
<dbReference type="GO" id="GO:0005524">
    <property type="term" value="F:ATP binding"/>
    <property type="evidence" value="ECO:0007669"/>
    <property type="project" value="UniProtKB-KW"/>
</dbReference>
<keyword evidence="3" id="KW-0479">Metal-binding</keyword>
<dbReference type="EMBL" id="HG316456">
    <property type="protein sequence ID" value="CDF88990.1"/>
    <property type="molecule type" value="Genomic_DNA"/>
</dbReference>
<evidence type="ECO:0000256" key="2">
    <source>
        <dbReference type="ARBA" id="ARBA00022598"/>
    </source>
</evidence>
<comment type="pathway">
    <text evidence="7">Cofactor biosynthesis; tetrahydrofolylpolyglutamate biosynthesis.</text>
</comment>
<dbReference type="SUPFAM" id="SSF53623">
    <property type="entry name" value="MurD-like peptide ligases, catalytic domain"/>
    <property type="match status" value="1"/>
</dbReference>
<dbReference type="Gene3D" id="3.90.190.20">
    <property type="entry name" value="Mur ligase, C-terminal domain"/>
    <property type="match status" value="1"/>
</dbReference>
<dbReference type="InterPro" id="IPR036565">
    <property type="entry name" value="Mur-like_cat_sf"/>
</dbReference>
<dbReference type="PANTHER" id="PTHR11136:SF0">
    <property type="entry name" value="DIHYDROFOLATE SYNTHETASE-RELATED"/>
    <property type="match status" value="1"/>
</dbReference>
<keyword evidence="7" id="KW-0554">One-carbon metabolism</keyword>
<evidence type="ECO:0000256" key="4">
    <source>
        <dbReference type="ARBA" id="ARBA00022741"/>
    </source>
</evidence>
<dbReference type="GO" id="GO:0004326">
    <property type="term" value="F:tetrahydrofolylpolyglutamate synthase activity"/>
    <property type="evidence" value="ECO:0007669"/>
    <property type="project" value="InterPro"/>
</dbReference>
<dbReference type="OrthoDB" id="5212574at2759"/>
<dbReference type="FunFam" id="3.40.1190.10:FF:000010">
    <property type="entry name" value="Dihydrofolate synthetase"/>
    <property type="match status" value="1"/>
</dbReference>
<dbReference type="GO" id="GO:0046872">
    <property type="term" value="F:metal ion binding"/>
    <property type="evidence" value="ECO:0007669"/>
    <property type="project" value="UniProtKB-KW"/>
</dbReference>
<keyword evidence="5 7" id="KW-0067">ATP-binding</keyword>
<keyword evidence="2 7" id="KW-0436">Ligase</keyword>
<name>A0A8J2X780_ZYGB2</name>
<comment type="similarity">
    <text evidence="1 7">Belongs to the folylpolyglutamate synthase family.</text>
</comment>
<dbReference type="AlphaFoldDB" id="A0A8J2X780"/>
<dbReference type="SUPFAM" id="SSF53244">
    <property type="entry name" value="MurD-like peptide ligases, peptide-binding domain"/>
    <property type="match status" value="1"/>
</dbReference>
<evidence type="ECO:0000313" key="9">
    <source>
        <dbReference type="Proteomes" id="UP000019375"/>
    </source>
</evidence>
<dbReference type="UniPathway" id="UPA00850"/>
<dbReference type="NCBIfam" id="TIGR01499">
    <property type="entry name" value="folC"/>
    <property type="match status" value="1"/>
</dbReference>
<dbReference type="InterPro" id="IPR001645">
    <property type="entry name" value="Folylpolyglutamate_synth"/>
</dbReference>
<dbReference type="Gene3D" id="3.40.1190.10">
    <property type="entry name" value="Mur-like, catalytic domain"/>
    <property type="match status" value="1"/>
</dbReference>
<organism evidence="8 9">
    <name type="scientific">Zygosaccharomyces bailii (strain CLIB 213 / ATCC 58445 / CBS 680 / BCRC 21525 / NBRC 1098 / NCYC 1416 / NRRL Y-2227)</name>
    <dbReference type="NCBI Taxonomy" id="1333698"/>
    <lineage>
        <taxon>Eukaryota</taxon>
        <taxon>Fungi</taxon>
        <taxon>Dikarya</taxon>
        <taxon>Ascomycota</taxon>
        <taxon>Saccharomycotina</taxon>
        <taxon>Saccharomycetes</taxon>
        <taxon>Saccharomycetales</taxon>
        <taxon>Saccharomycetaceae</taxon>
        <taxon>Zygosaccharomyces</taxon>
    </lineage>
</organism>
<gene>
    <name evidence="8" type="ORF">BN860_06590g</name>
</gene>
<dbReference type="Proteomes" id="UP000019375">
    <property type="component" value="Unassembled WGS sequence"/>
</dbReference>
<dbReference type="InterPro" id="IPR036615">
    <property type="entry name" value="Mur_ligase_C_dom_sf"/>
</dbReference>
<accession>A0A8J2X780</accession>
<evidence type="ECO:0000256" key="3">
    <source>
        <dbReference type="ARBA" id="ARBA00022723"/>
    </source>
</evidence>
<dbReference type="GO" id="GO:0005739">
    <property type="term" value="C:mitochondrion"/>
    <property type="evidence" value="ECO:0007669"/>
    <property type="project" value="TreeGrafter"/>
</dbReference>
<dbReference type="GO" id="GO:0005829">
    <property type="term" value="C:cytosol"/>
    <property type="evidence" value="ECO:0007669"/>
    <property type="project" value="TreeGrafter"/>
</dbReference>
<keyword evidence="6" id="KW-0460">Magnesium</keyword>
<keyword evidence="4 7" id="KW-0547">Nucleotide-binding</keyword>
<evidence type="ECO:0000256" key="5">
    <source>
        <dbReference type="ARBA" id="ARBA00022840"/>
    </source>
</evidence>
<dbReference type="PANTHER" id="PTHR11136">
    <property type="entry name" value="FOLYLPOLYGLUTAMATE SYNTHASE-RELATED"/>
    <property type="match status" value="1"/>
</dbReference>
<evidence type="ECO:0000256" key="7">
    <source>
        <dbReference type="PIRNR" id="PIRNR001563"/>
    </source>
</evidence>
<evidence type="ECO:0000313" key="8">
    <source>
        <dbReference type="EMBL" id="CDF88990.1"/>
    </source>
</evidence>
<protein>
    <recommendedName>
        <fullName evidence="7">Dihydrofolate synthetase</fullName>
        <ecNumber evidence="7">6.3.2.12</ecNumber>
    </recommendedName>
</protein>
<reference evidence="9" key="1">
    <citation type="journal article" date="2013" name="Genome Announc.">
        <title>Genome sequence of the food spoilage yeast Zygosaccharomyces bailii CLIB 213(T).</title>
        <authorList>
            <person name="Galeote V."/>
            <person name="Bigey F."/>
            <person name="Devillers H."/>
            <person name="Neuveglise C."/>
            <person name="Dequin S."/>
        </authorList>
    </citation>
    <scope>NUCLEOTIDE SEQUENCE [LARGE SCALE GENOMIC DNA]</scope>
    <source>
        <strain evidence="9">CLIB 213 / ATCC 58445 / CBS 680 / CCRC 21525 / NBRC 1098 / NCYC 1416 / NRRL Y-2227</strain>
    </source>
</reference>
<dbReference type="GO" id="GO:0008841">
    <property type="term" value="F:dihydrofolate synthase activity"/>
    <property type="evidence" value="ECO:0007669"/>
    <property type="project" value="UniProtKB-EC"/>
</dbReference>
<evidence type="ECO:0000256" key="6">
    <source>
        <dbReference type="ARBA" id="ARBA00022842"/>
    </source>
</evidence>
<proteinExistence type="inferred from homology"/>
<dbReference type="PIRSF" id="PIRSF001563">
    <property type="entry name" value="Folylpolyglu_synth"/>
    <property type="match status" value="1"/>
</dbReference>
<dbReference type="EC" id="6.3.2.12" evidence="7"/>
<comment type="catalytic activity">
    <reaction evidence="7">
        <text>7,8-dihydropteroate + L-glutamate + ATP = 7,8-dihydrofolate + ADP + phosphate + H(+)</text>
        <dbReference type="Rhea" id="RHEA:23584"/>
        <dbReference type="ChEBI" id="CHEBI:15378"/>
        <dbReference type="ChEBI" id="CHEBI:17839"/>
        <dbReference type="ChEBI" id="CHEBI:29985"/>
        <dbReference type="ChEBI" id="CHEBI:30616"/>
        <dbReference type="ChEBI" id="CHEBI:43474"/>
        <dbReference type="ChEBI" id="CHEBI:57451"/>
        <dbReference type="ChEBI" id="CHEBI:456216"/>
        <dbReference type="EC" id="6.3.2.12"/>
    </reaction>
</comment>